<dbReference type="GO" id="GO:0000045">
    <property type="term" value="P:autophagosome assembly"/>
    <property type="evidence" value="ECO:0007669"/>
    <property type="project" value="TreeGrafter"/>
</dbReference>
<keyword evidence="8" id="KW-0539">Nucleus</keyword>
<evidence type="ECO:0000256" key="9">
    <source>
        <dbReference type="ARBA" id="ARBA00023329"/>
    </source>
</evidence>
<dbReference type="GO" id="GO:0045893">
    <property type="term" value="P:positive regulation of DNA-templated transcription"/>
    <property type="evidence" value="ECO:0007669"/>
    <property type="project" value="TreeGrafter"/>
</dbReference>
<dbReference type="GO" id="GO:0016604">
    <property type="term" value="C:nuclear body"/>
    <property type="evidence" value="ECO:0007669"/>
    <property type="project" value="UniProtKB-SubCell"/>
</dbReference>
<keyword evidence="3" id="KW-0963">Cytoplasm</keyword>
<dbReference type="Proteomes" id="UP001046870">
    <property type="component" value="Chromosome 5"/>
</dbReference>
<evidence type="ECO:0000256" key="8">
    <source>
        <dbReference type="ARBA" id="ARBA00023242"/>
    </source>
</evidence>
<evidence type="ECO:0000256" key="10">
    <source>
        <dbReference type="ARBA" id="ARBA00034306"/>
    </source>
</evidence>
<dbReference type="GO" id="GO:0031410">
    <property type="term" value="C:cytoplasmic vesicle"/>
    <property type="evidence" value="ECO:0007669"/>
    <property type="project" value="UniProtKB-KW"/>
</dbReference>
<keyword evidence="6" id="KW-0010">Activator</keyword>
<keyword evidence="7" id="KW-0804">Transcription</keyword>
<evidence type="ECO:0000256" key="6">
    <source>
        <dbReference type="ARBA" id="ARBA00023159"/>
    </source>
</evidence>
<feature type="region of interest" description="Disordered" evidence="11">
    <location>
        <begin position="92"/>
        <end position="114"/>
    </location>
</feature>
<evidence type="ECO:0000256" key="3">
    <source>
        <dbReference type="ARBA" id="ARBA00022490"/>
    </source>
</evidence>
<keyword evidence="9" id="KW-0968">Cytoplasmic vesicle</keyword>
<evidence type="ECO:0000256" key="4">
    <source>
        <dbReference type="ARBA" id="ARBA00023006"/>
    </source>
</evidence>
<evidence type="ECO:0000313" key="12">
    <source>
        <dbReference type="EMBL" id="KAG7477932.1"/>
    </source>
</evidence>
<dbReference type="AlphaFoldDB" id="A0A9D3Q9J1"/>
<sequence>MFQRLSSLFFGEVEEASKELKTPKPSVLEADEEGWLLISMPEGATMTESTPIDEVFVELPVTSVHSSHGDQFVIEDGMASLVSLTNSVRASEPMPSVVPRRNNTPGRVTRGAASQVGPLAKVTQVGRVQRAQARADRRHLSRSRIQRQNIARERVPRRAGHARNTFLHQPCLRSFNH</sequence>
<dbReference type="InterPro" id="IPR029431">
    <property type="entry name" value="TP53INP"/>
</dbReference>
<dbReference type="Pfam" id="PF14839">
    <property type="entry name" value="DOR"/>
    <property type="match status" value="1"/>
</dbReference>
<evidence type="ECO:0000256" key="2">
    <source>
        <dbReference type="ARBA" id="ARBA00004514"/>
    </source>
</evidence>
<evidence type="ECO:0000256" key="5">
    <source>
        <dbReference type="ARBA" id="ARBA00023015"/>
    </source>
</evidence>
<dbReference type="EMBL" id="JAFDVH010000005">
    <property type="protein sequence ID" value="KAG7477932.1"/>
    <property type="molecule type" value="Genomic_DNA"/>
</dbReference>
<dbReference type="GO" id="GO:0005829">
    <property type="term" value="C:cytosol"/>
    <property type="evidence" value="ECO:0007669"/>
    <property type="project" value="UniProtKB-SubCell"/>
</dbReference>
<dbReference type="PANTHER" id="PTHR31671">
    <property type="entry name" value="DIABETES AND OBESITY REGULATED, ISOFORM G"/>
    <property type="match status" value="1"/>
</dbReference>
<keyword evidence="5" id="KW-0805">Transcription regulation</keyword>
<evidence type="ECO:0000313" key="13">
    <source>
        <dbReference type="Proteomes" id="UP001046870"/>
    </source>
</evidence>
<reference evidence="12" key="1">
    <citation type="submission" date="2021-01" db="EMBL/GenBank/DDBJ databases">
        <authorList>
            <person name="Zahm M."/>
            <person name="Roques C."/>
            <person name="Cabau C."/>
            <person name="Klopp C."/>
            <person name="Donnadieu C."/>
            <person name="Jouanno E."/>
            <person name="Lampietro C."/>
            <person name="Louis A."/>
            <person name="Herpin A."/>
            <person name="Echchiki A."/>
            <person name="Berthelot C."/>
            <person name="Parey E."/>
            <person name="Roest-Crollius H."/>
            <person name="Braasch I."/>
            <person name="Postlethwait J."/>
            <person name="Bobe J."/>
            <person name="Montfort J."/>
            <person name="Bouchez O."/>
            <person name="Begum T."/>
            <person name="Mejri S."/>
            <person name="Adams A."/>
            <person name="Chen W.-J."/>
            <person name="Guiguen Y."/>
        </authorList>
    </citation>
    <scope>NUCLEOTIDE SEQUENCE</scope>
    <source>
        <strain evidence="12">YG-15Mar2019-1</strain>
        <tissue evidence="12">Brain</tissue>
    </source>
</reference>
<keyword evidence="4" id="KW-0072">Autophagy</keyword>
<dbReference type="GO" id="GO:0005776">
    <property type="term" value="C:autophagosome"/>
    <property type="evidence" value="ECO:0007669"/>
    <property type="project" value="UniProtKB-SubCell"/>
</dbReference>
<evidence type="ECO:0000256" key="11">
    <source>
        <dbReference type="SAM" id="MobiDB-lite"/>
    </source>
</evidence>
<comment type="subcellular location">
    <subcellularLocation>
        <location evidence="2">Cytoplasm</location>
        <location evidence="2">Cytosol</location>
    </subcellularLocation>
    <subcellularLocation>
        <location evidence="1">Cytoplasmic vesicle</location>
        <location evidence="1">Autophagosome</location>
    </subcellularLocation>
    <subcellularLocation>
        <location evidence="10">Nucleus</location>
        <location evidence="10">Nuclear body</location>
    </subcellularLocation>
</comment>
<name>A0A9D3Q9J1_MEGAT</name>
<protein>
    <recommendedName>
        <fullName evidence="14">Tumor protein p53-inducible nuclear protein 2</fullName>
    </recommendedName>
</protein>
<accession>A0A9D3Q9J1</accession>
<keyword evidence="13" id="KW-1185">Reference proteome</keyword>
<organism evidence="12 13">
    <name type="scientific">Megalops atlanticus</name>
    <name type="common">Tarpon</name>
    <name type="synonym">Clupea gigantea</name>
    <dbReference type="NCBI Taxonomy" id="7932"/>
    <lineage>
        <taxon>Eukaryota</taxon>
        <taxon>Metazoa</taxon>
        <taxon>Chordata</taxon>
        <taxon>Craniata</taxon>
        <taxon>Vertebrata</taxon>
        <taxon>Euteleostomi</taxon>
        <taxon>Actinopterygii</taxon>
        <taxon>Neopterygii</taxon>
        <taxon>Teleostei</taxon>
        <taxon>Elopiformes</taxon>
        <taxon>Megalopidae</taxon>
        <taxon>Megalops</taxon>
    </lineage>
</organism>
<dbReference type="PANTHER" id="PTHR31671:SF2">
    <property type="entry name" value="TUMOR PROTEIN P53-INDUCIBLE NUCLEAR PROTEIN 2"/>
    <property type="match status" value="1"/>
</dbReference>
<comment type="caution">
    <text evidence="12">The sequence shown here is derived from an EMBL/GenBank/DDBJ whole genome shotgun (WGS) entry which is preliminary data.</text>
</comment>
<evidence type="ECO:0000256" key="1">
    <source>
        <dbReference type="ARBA" id="ARBA00004419"/>
    </source>
</evidence>
<proteinExistence type="predicted"/>
<evidence type="ECO:0008006" key="14">
    <source>
        <dbReference type="Google" id="ProtNLM"/>
    </source>
</evidence>
<dbReference type="OrthoDB" id="10041339at2759"/>
<gene>
    <name evidence="12" type="ORF">MATL_G00074800</name>
</gene>
<evidence type="ECO:0000256" key="7">
    <source>
        <dbReference type="ARBA" id="ARBA00023163"/>
    </source>
</evidence>